<name>A0ACC0UHT7_9AGAM</name>
<organism evidence="1 2">
    <name type="scientific">Russula earlei</name>
    <dbReference type="NCBI Taxonomy" id="71964"/>
    <lineage>
        <taxon>Eukaryota</taxon>
        <taxon>Fungi</taxon>
        <taxon>Dikarya</taxon>
        <taxon>Basidiomycota</taxon>
        <taxon>Agaricomycotina</taxon>
        <taxon>Agaricomycetes</taxon>
        <taxon>Russulales</taxon>
        <taxon>Russulaceae</taxon>
        <taxon>Russula</taxon>
    </lineage>
</organism>
<gene>
    <name evidence="1" type="ORF">F5148DRAFT_548384</name>
</gene>
<accession>A0ACC0UHT7</accession>
<proteinExistence type="predicted"/>
<protein>
    <submittedName>
        <fullName evidence="1">Uncharacterized protein</fullName>
    </submittedName>
</protein>
<keyword evidence="2" id="KW-1185">Reference proteome</keyword>
<comment type="caution">
    <text evidence="1">The sequence shown here is derived from an EMBL/GenBank/DDBJ whole genome shotgun (WGS) entry which is preliminary data.</text>
</comment>
<evidence type="ECO:0000313" key="1">
    <source>
        <dbReference type="EMBL" id="KAI9510624.1"/>
    </source>
</evidence>
<dbReference type="Proteomes" id="UP001207468">
    <property type="component" value="Unassembled WGS sequence"/>
</dbReference>
<sequence>MLGPHHIPALLMHSDRLEFFTQAPYTGIAAPSTATLFYIVQTPRGTTTVYHIIHATNGSMSHLLPGLRDKVIPLRGVMTVQRLGNGLQTATAGRAVVWWGGSAMWASGAVRGRSRRRQCALYGHCVTCSGALPEYFGPGNWGVENLNVSREVGEDGAWDQGRIKALWTGILGISADLRLWVGRVPSLFSHRAVPPPIHTRVLDDADG</sequence>
<evidence type="ECO:0000313" key="2">
    <source>
        <dbReference type="Proteomes" id="UP001207468"/>
    </source>
</evidence>
<reference evidence="1" key="1">
    <citation type="submission" date="2021-03" db="EMBL/GenBank/DDBJ databases">
        <title>Evolutionary priming and transition to the ectomycorrhizal habit in an iconic lineage of mushroom-forming fungi: is preadaptation a requirement?</title>
        <authorList>
            <consortium name="DOE Joint Genome Institute"/>
            <person name="Looney B.P."/>
            <person name="Miyauchi S."/>
            <person name="Morin E."/>
            <person name="Drula E."/>
            <person name="Courty P.E."/>
            <person name="Chicoki N."/>
            <person name="Fauchery L."/>
            <person name="Kohler A."/>
            <person name="Kuo A."/>
            <person name="LaButti K."/>
            <person name="Pangilinan J."/>
            <person name="Lipzen A."/>
            <person name="Riley R."/>
            <person name="Andreopoulos W."/>
            <person name="He G."/>
            <person name="Johnson J."/>
            <person name="Barry K.W."/>
            <person name="Grigoriev I.V."/>
            <person name="Nagy L."/>
            <person name="Hibbett D."/>
            <person name="Henrissat B."/>
            <person name="Matheny P.B."/>
            <person name="Labbe J."/>
            <person name="Martin A.F."/>
        </authorList>
    </citation>
    <scope>NUCLEOTIDE SEQUENCE</scope>
    <source>
        <strain evidence="1">BPL698</strain>
    </source>
</reference>
<dbReference type="EMBL" id="JAGFNK010000038">
    <property type="protein sequence ID" value="KAI9510624.1"/>
    <property type="molecule type" value="Genomic_DNA"/>
</dbReference>